<dbReference type="Pfam" id="PF13392">
    <property type="entry name" value="HNH_3"/>
    <property type="match status" value="1"/>
</dbReference>
<dbReference type="CDD" id="cd00085">
    <property type="entry name" value="HNHc"/>
    <property type="match status" value="1"/>
</dbReference>
<dbReference type="InterPro" id="IPR003615">
    <property type="entry name" value="HNH_nuc"/>
</dbReference>
<organism evidence="3 4">
    <name type="scientific">Streptomyces antimicrobicus</name>
    <dbReference type="NCBI Taxonomy" id="2883108"/>
    <lineage>
        <taxon>Bacteria</taxon>
        <taxon>Bacillati</taxon>
        <taxon>Actinomycetota</taxon>
        <taxon>Actinomycetes</taxon>
        <taxon>Kitasatosporales</taxon>
        <taxon>Streptomycetaceae</taxon>
        <taxon>Streptomyces</taxon>
    </lineage>
</organism>
<dbReference type="Proteomes" id="UP001199054">
    <property type="component" value="Unassembled WGS sequence"/>
</dbReference>
<feature type="region of interest" description="Disordered" evidence="1">
    <location>
        <begin position="1"/>
        <end position="44"/>
    </location>
</feature>
<feature type="domain" description="HNH nuclease" evidence="2">
    <location>
        <begin position="150"/>
        <end position="173"/>
    </location>
</feature>
<dbReference type="GO" id="GO:0004519">
    <property type="term" value="F:endonuclease activity"/>
    <property type="evidence" value="ECO:0007669"/>
    <property type="project" value="UniProtKB-KW"/>
</dbReference>
<accession>A0ABS8B4U1</accession>
<keyword evidence="3" id="KW-0255">Endonuclease</keyword>
<keyword evidence="3" id="KW-0378">Hydrolase</keyword>
<keyword evidence="4" id="KW-1185">Reference proteome</keyword>
<sequence length="194" mass="21296">MARQPPREPSLPVPQLPLDHGHVPGPGEGASLVPRPRREKPERETLRAAVAASRSVSEALRRLGIPVSGSQHAALKRWVQEDGIPTAHFVGQAHQRGGPGTRPTRPAQDILVKHGGGRTSTRLLRRALRDVGVPDRCDRCGVPPRWLGRPMTLEVDHINGDRTDDRRQNLRLLCPNCHALTATWCRGGRRGQAS</sequence>
<name>A0ABS8B4U1_9ACTN</name>
<evidence type="ECO:0000259" key="2">
    <source>
        <dbReference type="Pfam" id="PF13392"/>
    </source>
</evidence>
<protein>
    <submittedName>
        <fullName evidence="3">HNH endonuclease</fullName>
    </submittedName>
</protein>
<keyword evidence="3" id="KW-0540">Nuclease</keyword>
<gene>
    <name evidence="3" type="ORF">LG632_09550</name>
</gene>
<dbReference type="EMBL" id="JAJAUY010000025">
    <property type="protein sequence ID" value="MCB5179629.1"/>
    <property type="molecule type" value="Genomic_DNA"/>
</dbReference>
<comment type="caution">
    <text evidence="3">The sequence shown here is derived from an EMBL/GenBank/DDBJ whole genome shotgun (WGS) entry which is preliminary data.</text>
</comment>
<evidence type="ECO:0000256" key="1">
    <source>
        <dbReference type="SAM" id="MobiDB-lite"/>
    </source>
</evidence>
<evidence type="ECO:0000313" key="3">
    <source>
        <dbReference type="EMBL" id="MCB5179629.1"/>
    </source>
</evidence>
<proteinExistence type="predicted"/>
<evidence type="ECO:0000313" key="4">
    <source>
        <dbReference type="Proteomes" id="UP001199054"/>
    </source>
</evidence>
<reference evidence="3 4" key="1">
    <citation type="submission" date="2021-10" db="EMBL/GenBank/DDBJ databases">
        <title>Streptomyces sp. strain SMC 277, a novel streptomycete isolated from soil.</title>
        <authorList>
            <person name="Chanama M."/>
        </authorList>
    </citation>
    <scope>NUCLEOTIDE SEQUENCE [LARGE SCALE GENOMIC DNA]</scope>
    <source>
        <strain evidence="3 4">SMC 277</strain>
    </source>
</reference>